<dbReference type="SUPFAM" id="SSF103473">
    <property type="entry name" value="MFS general substrate transporter"/>
    <property type="match status" value="1"/>
</dbReference>
<dbReference type="EMBL" id="JAANIU010017879">
    <property type="protein sequence ID" value="KAG1526085.1"/>
    <property type="molecule type" value="Genomic_DNA"/>
</dbReference>
<comment type="subcellular location">
    <subcellularLocation>
        <location evidence="1">Endomembrane system</location>
        <topology evidence="1">Multi-pass membrane protein</topology>
    </subcellularLocation>
</comment>
<gene>
    <name evidence="7" type="ORF">G6F50_018411</name>
</gene>
<evidence type="ECO:0000256" key="5">
    <source>
        <dbReference type="ARBA" id="ARBA00023136"/>
    </source>
</evidence>
<keyword evidence="4 6" id="KW-1133">Transmembrane helix</keyword>
<keyword evidence="2" id="KW-0813">Transport</keyword>
<feature type="transmembrane region" description="Helical" evidence="6">
    <location>
        <begin position="12"/>
        <end position="32"/>
    </location>
</feature>
<dbReference type="GO" id="GO:0012505">
    <property type="term" value="C:endomembrane system"/>
    <property type="evidence" value="ECO:0007669"/>
    <property type="project" value="UniProtKB-SubCell"/>
</dbReference>
<accession>A0A9P6XMK4</accession>
<keyword evidence="5 6" id="KW-0472">Membrane</keyword>
<comment type="caution">
    <text evidence="7">The sequence shown here is derived from an EMBL/GenBank/DDBJ whole genome shotgun (WGS) entry which is preliminary data.</text>
</comment>
<feature type="transmembrane region" description="Helical" evidence="6">
    <location>
        <begin position="44"/>
        <end position="67"/>
    </location>
</feature>
<reference evidence="7 8" key="1">
    <citation type="journal article" date="2020" name="Microb. Genom.">
        <title>Genetic diversity of clinical and environmental Mucorales isolates obtained from an investigation of mucormycosis cases among solid organ transplant recipients.</title>
        <authorList>
            <person name="Nguyen M.H."/>
            <person name="Kaul D."/>
            <person name="Muto C."/>
            <person name="Cheng S.J."/>
            <person name="Richter R.A."/>
            <person name="Bruno V.M."/>
            <person name="Liu G."/>
            <person name="Beyhan S."/>
            <person name="Sundermann A.J."/>
            <person name="Mounaud S."/>
            <person name="Pasculle A.W."/>
            <person name="Nierman W.C."/>
            <person name="Driscoll E."/>
            <person name="Cumbie R."/>
            <person name="Clancy C.J."/>
            <person name="Dupont C.L."/>
        </authorList>
    </citation>
    <scope>NUCLEOTIDE SEQUENCE [LARGE SCALE GENOMIC DNA]</scope>
    <source>
        <strain evidence="7 8">GL24</strain>
    </source>
</reference>
<evidence type="ECO:0000313" key="7">
    <source>
        <dbReference type="EMBL" id="KAG1526085.1"/>
    </source>
</evidence>
<evidence type="ECO:0000256" key="3">
    <source>
        <dbReference type="ARBA" id="ARBA00022692"/>
    </source>
</evidence>
<proteinExistence type="predicted"/>
<dbReference type="Proteomes" id="UP000740926">
    <property type="component" value="Unassembled WGS sequence"/>
</dbReference>
<organism evidence="7 8">
    <name type="scientific">Rhizopus delemar</name>
    <dbReference type="NCBI Taxonomy" id="936053"/>
    <lineage>
        <taxon>Eukaryota</taxon>
        <taxon>Fungi</taxon>
        <taxon>Fungi incertae sedis</taxon>
        <taxon>Mucoromycota</taxon>
        <taxon>Mucoromycotina</taxon>
        <taxon>Mucoromycetes</taxon>
        <taxon>Mucorales</taxon>
        <taxon>Mucorineae</taxon>
        <taxon>Rhizopodaceae</taxon>
        <taxon>Rhizopus</taxon>
    </lineage>
</organism>
<dbReference type="Gene3D" id="1.20.1250.20">
    <property type="entry name" value="MFS general substrate transporter like domains"/>
    <property type="match status" value="1"/>
</dbReference>
<sequence length="107" mass="12342">MPPRLFRNRSVVSVLFVNWFYGMSFFAAVYYLPVYFQVVRNDSAMWSGIRLIPMQLVLCVTSTLTGFTISKTGVYRPMICIGMGLMTLWIGLTTLYDQTIPFSRKFT</sequence>
<feature type="transmembrane region" description="Helical" evidence="6">
    <location>
        <begin position="74"/>
        <end position="96"/>
    </location>
</feature>
<dbReference type="AlphaFoldDB" id="A0A9P6XMK4"/>
<name>A0A9P6XMK4_9FUNG</name>
<evidence type="ECO:0000256" key="1">
    <source>
        <dbReference type="ARBA" id="ARBA00004127"/>
    </source>
</evidence>
<dbReference type="GO" id="GO:0005886">
    <property type="term" value="C:plasma membrane"/>
    <property type="evidence" value="ECO:0007669"/>
    <property type="project" value="TreeGrafter"/>
</dbReference>
<keyword evidence="8" id="KW-1185">Reference proteome</keyword>
<dbReference type="PANTHER" id="PTHR23501:SF191">
    <property type="entry name" value="VACUOLAR BASIC AMINO ACID TRANSPORTER 4"/>
    <property type="match status" value="1"/>
</dbReference>
<dbReference type="PANTHER" id="PTHR23501">
    <property type="entry name" value="MAJOR FACILITATOR SUPERFAMILY"/>
    <property type="match status" value="1"/>
</dbReference>
<evidence type="ECO:0008006" key="9">
    <source>
        <dbReference type="Google" id="ProtNLM"/>
    </source>
</evidence>
<dbReference type="InterPro" id="IPR036259">
    <property type="entry name" value="MFS_trans_sf"/>
</dbReference>
<evidence type="ECO:0000256" key="4">
    <source>
        <dbReference type="ARBA" id="ARBA00022989"/>
    </source>
</evidence>
<keyword evidence="3 6" id="KW-0812">Transmembrane</keyword>
<evidence type="ECO:0000313" key="8">
    <source>
        <dbReference type="Proteomes" id="UP000740926"/>
    </source>
</evidence>
<protein>
    <recommendedName>
        <fullName evidence="9">Major facilitator superfamily (MFS) profile domain-containing protein</fullName>
    </recommendedName>
</protein>
<dbReference type="GO" id="GO:0022857">
    <property type="term" value="F:transmembrane transporter activity"/>
    <property type="evidence" value="ECO:0007669"/>
    <property type="project" value="TreeGrafter"/>
</dbReference>
<evidence type="ECO:0000256" key="2">
    <source>
        <dbReference type="ARBA" id="ARBA00022448"/>
    </source>
</evidence>
<evidence type="ECO:0000256" key="6">
    <source>
        <dbReference type="SAM" id="Phobius"/>
    </source>
</evidence>